<evidence type="ECO:0000313" key="2">
    <source>
        <dbReference type="EMBL" id="AMG34962.1"/>
    </source>
</evidence>
<dbReference type="AlphaFoldDB" id="A0A0X8NV66"/>
<dbReference type="Proteomes" id="UP000060602">
    <property type="component" value="Chromosome"/>
</dbReference>
<evidence type="ECO:0000256" key="1">
    <source>
        <dbReference type="SAM" id="Phobius"/>
    </source>
</evidence>
<organism evidence="2 3">
    <name type="scientific">Alcaligenes xylosoxydans xylosoxydans</name>
    <name type="common">Achromobacter xylosoxidans</name>
    <dbReference type="NCBI Taxonomy" id="85698"/>
    <lineage>
        <taxon>Bacteria</taxon>
        <taxon>Pseudomonadati</taxon>
        <taxon>Pseudomonadota</taxon>
        <taxon>Betaproteobacteria</taxon>
        <taxon>Burkholderiales</taxon>
        <taxon>Alcaligenaceae</taxon>
        <taxon>Achromobacter</taxon>
    </lineage>
</organism>
<feature type="transmembrane region" description="Helical" evidence="1">
    <location>
        <begin position="39"/>
        <end position="56"/>
    </location>
</feature>
<dbReference type="RefSeq" id="WP_061071021.1">
    <property type="nucleotide sequence ID" value="NZ_CP014060.2"/>
</dbReference>
<evidence type="ECO:0000313" key="3">
    <source>
        <dbReference type="Proteomes" id="UP000060602"/>
    </source>
</evidence>
<keyword evidence="1" id="KW-0812">Transmembrane</keyword>
<dbReference type="EMBL" id="CP014060">
    <property type="protein sequence ID" value="AMG34962.1"/>
    <property type="molecule type" value="Genomic_DNA"/>
</dbReference>
<feature type="transmembrane region" description="Helical" evidence="1">
    <location>
        <begin position="14"/>
        <end position="33"/>
    </location>
</feature>
<name>A0A0X8NV66_ALCXX</name>
<keyword evidence="1" id="KW-0472">Membrane</keyword>
<accession>A0A0X8NV66</accession>
<gene>
    <name evidence="2" type="ORF">AL504_02170</name>
</gene>
<feature type="transmembrane region" description="Helical" evidence="1">
    <location>
        <begin position="107"/>
        <end position="125"/>
    </location>
</feature>
<feature type="transmembrane region" description="Helical" evidence="1">
    <location>
        <begin position="77"/>
        <end position="95"/>
    </location>
</feature>
<proteinExistence type="predicted"/>
<protein>
    <submittedName>
        <fullName evidence="2">Uncharacterized protein</fullName>
    </submittedName>
</protein>
<sequence length="128" mass="14197">MHQTQARRLYLKEFGGAMALYVAMVAMSVYAGLHLEPGALRTALLASPVLAILLVIRAVVRQIRRSDEFIRKTTAEHLAIAATATAGITFTYGFLELAGFPRLSMFFVWPLMAAAWLATSAIDYLRHR</sequence>
<keyword evidence="1" id="KW-1133">Transmembrane helix</keyword>
<reference evidence="3" key="1">
    <citation type="submission" date="2015-12" db="EMBL/GenBank/DDBJ databases">
        <title>FDA dAtabase for Regulatory Grade micrObial Sequences (FDA-ARGOS): Supporting development and validation of Infectious Disease Dx tests.</title>
        <authorList>
            <person name="Case J."/>
            <person name="Tallon L."/>
            <person name="Sadzewicz L."/>
            <person name="Sengamalay N."/>
            <person name="Ott S."/>
            <person name="Godinez A."/>
            <person name="Nagaraj S."/>
            <person name="Nadendla S."/>
            <person name="Sichtig H."/>
        </authorList>
    </citation>
    <scope>NUCLEOTIDE SEQUENCE [LARGE SCALE GENOMIC DNA]</scope>
    <source>
        <strain evidence="3">FDAARGOS_147</strain>
    </source>
</reference>